<proteinExistence type="predicted"/>
<organism evidence="3 4">
    <name type="scientific">Methylobacterium terricola</name>
    <dbReference type="NCBI Taxonomy" id="2583531"/>
    <lineage>
        <taxon>Bacteria</taxon>
        <taxon>Pseudomonadati</taxon>
        <taxon>Pseudomonadota</taxon>
        <taxon>Alphaproteobacteria</taxon>
        <taxon>Hyphomicrobiales</taxon>
        <taxon>Methylobacteriaceae</taxon>
        <taxon>Methylobacterium</taxon>
    </lineage>
</organism>
<comment type="caution">
    <text evidence="3">The sequence shown here is derived from an EMBL/GenBank/DDBJ whole genome shotgun (WGS) entry which is preliminary data.</text>
</comment>
<evidence type="ECO:0000256" key="1">
    <source>
        <dbReference type="PROSITE-ProRule" id="PRU00169"/>
    </source>
</evidence>
<dbReference type="CDD" id="cd00156">
    <property type="entry name" value="REC"/>
    <property type="match status" value="1"/>
</dbReference>
<reference evidence="3 4" key="1">
    <citation type="submission" date="2019-06" db="EMBL/GenBank/DDBJ databases">
        <title>Genome of Methylobacterium sp. 17Sr1-39.</title>
        <authorList>
            <person name="Seo T."/>
        </authorList>
    </citation>
    <scope>NUCLEOTIDE SEQUENCE [LARGE SCALE GENOMIC DNA]</scope>
    <source>
        <strain evidence="3 4">17Sr1-39</strain>
    </source>
</reference>
<sequence length="167" mass="18205">MRAVRHEGGCGRAPVRTINTLLLEDDDVDAKLIALQAAGFRRLDMRVLRARSAVEARAHVEAERIDLAILDFWLGCESSLRFLAELDARLPGLPAVVLTGLSMPDVREMCLSAGAVRFLDKASLTSEAFEAAILGVLGPRIVRTPAAEPVRYGRPGLTVISNERCDR</sequence>
<gene>
    <name evidence="3" type="ORF">FF100_19960</name>
</gene>
<dbReference type="SMART" id="SM00448">
    <property type="entry name" value="REC"/>
    <property type="match status" value="1"/>
</dbReference>
<dbReference type="Pfam" id="PF00072">
    <property type="entry name" value="Response_reg"/>
    <property type="match status" value="1"/>
</dbReference>
<dbReference type="AlphaFoldDB" id="A0A5C4LG59"/>
<accession>A0A5C4LG59</accession>
<dbReference type="InterPro" id="IPR001789">
    <property type="entry name" value="Sig_transdc_resp-reg_receiver"/>
</dbReference>
<dbReference type="Proteomes" id="UP000305267">
    <property type="component" value="Unassembled WGS sequence"/>
</dbReference>
<evidence type="ECO:0000313" key="4">
    <source>
        <dbReference type="Proteomes" id="UP000305267"/>
    </source>
</evidence>
<evidence type="ECO:0000259" key="2">
    <source>
        <dbReference type="PROSITE" id="PS50110"/>
    </source>
</evidence>
<dbReference type="PROSITE" id="PS50110">
    <property type="entry name" value="RESPONSE_REGULATORY"/>
    <property type="match status" value="1"/>
</dbReference>
<dbReference type="InterPro" id="IPR011006">
    <property type="entry name" value="CheY-like_superfamily"/>
</dbReference>
<feature type="modified residue" description="4-aspartylphosphate" evidence="1">
    <location>
        <position position="71"/>
    </location>
</feature>
<dbReference type="RefSeq" id="WP_139037453.1">
    <property type="nucleotide sequence ID" value="NZ_VDDA01000009.1"/>
</dbReference>
<dbReference type="EMBL" id="VDDA01000009">
    <property type="protein sequence ID" value="TNC11399.1"/>
    <property type="molecule type" value="Genomic_DNA"/>
</dbReference>
<dbReference type="GO" id="GO:0000160">
    <property type="term" value="P:phosphorelay signal transduction system"/>
    <property type="evidence" value="ECO:0007669"/>
    <property type="project" value="InterPro"/>
</dbReference>
<protein>
    <submittedName>
        <fullName evidence="3">Response regulator</fullName>
    </submittedName>
</protein>
<keyword evidence="1" id="KW-0597">Phosphoprotein</keyword>
<name>A0A5C4LG59_9HYPH</name>
<keyword evidence="4" id="KW-1185">Reference proteome</keyword>
<evidence type="ECO:0000313" key="3">
    <source>
        <dbReference type="EMBL" id="TNC11399.1"/>
    </source>
</evidence>
<dbReference type="OrthoDB" id="8445075at2"/>
<dbReference type="Gene3D" id="3.40.50.2300">
    <property type="match status" value="1"/>
</dbReference>
<feature type="domain" description="Response regulatory" evidence="2">
    <location>
        <begin position="19"/>
        <end position="136"/>
    </location>
</feature>
<dbReference type="SUPFAM" id="SSF52172">
    <property type="entry name" value="CheY-like"/>
    <property type="match status" value="1"/>
</dbReference>